<evidence type="ECO:0000256" key="7">
    <source>
        <dbReference type="ARBA" id="ARBA00023288"/>
    </source>
</evidence>
<evidence type="ECO:0000256" key="3">
    <source>
        <dbReference type="ARBA" id="ARBA00022729"/>
    </source>
</evidence>
<evidence type="ECO:0000256" key="1">
    <source>
        <dbReference type="ARBA" id="ARBA00004459"/>
    </source>
</evidence>
<keyword evidence="5 8" id="KW-0564">Palmitate</keyword>
<name>A0ABT1WDE6_9BURK</name>
<proteinExistence type="inferred from homology"/>
<evidence type="ECO:0000256" key="8">
    <source>
        <dbReference type="RuleBase" id="RU364102"/>
    </source>
</evidence>
<feature type="domain" description="Flagellar M-ring N-terminal" evidence="9">
    <location>
        <begin position="23"/>
        <end position="183"/>
    </location>
</feature>
<evidence type="ECO:0000256" key="4">
    <source>
        <dbReference type="ARBA" id="ARBA00023136"/>
    </source>
</evidence>
<reference evidence="10 11" key="1">
    <citation type="submission" date="2022-07" db="EMBL/GenBank/DDBJ databases">
        <authorList>
            <person name="Xamxidin M."/>
            <person name="Wu M."/>
        </authorList>
    </citation>
    <scope>NUCLEOTIDE SEQUENCE [LARGE SCALE GENOMIC DNA]</scope>
    <source>
        <strain evidence="10 11">NBRC 111650</strain>
    </source>
</reference>
<evidence type="ECO:0000256" key="5">
    <source>
        <dbReference type="ARBA" id="ARBA00023139"/>
    </source>
</evidence>
<dbReference type="InterPro" id="IPR043427">
    <property type="entry name" value="YscJ/FliF"/>
</dbReference>
<evidence type="ECO:0000259" key="9">
    <source>
        <dbReference type="Pfam" id="PF01514"/>
    </source>
</evidence>
<dbReference type="InterPro" id="IPR045851">
    <property type="entry name" value="AMP-bd_C_sf"/>
</dbReference>
<keyword evidence="6 8" id="KW-0998">Cell outer membrane</keyword>
<feature type="transmembrane region" description="Helical" evidence="8">
    <location>
        <begin position="219"/>
        <end position="243"/>
    </location>
</feature>
<dbReference type="NCBIfam" id="TIGR02544">
    <property type="entry name" value="III_secr_YscJ"/>
    <property type="match status" value="1"/>
</dbReference>
<evidence type="ECO:0000313" key="11">
    <source>
        <dbReference type="Proteomes" id="UP001204142"/>
    </source>
</evidence>
<keyword evidence="11" id="KW-1185">Reference proteome</keyword>
<dbReference type="Gene3D" id="3.30.300.30">
    <property type="match status" value="1"/>
</dbReference>
<keyword evidence="4 8" id="KW-0472">Membrane</keyword>
<organism evidence="10 11">
    <name type="scientific">Limnobacter humi</name>
    <dbReference type="NCBI Taxonomy" id="1778671"/>
    <lineage>
        <taxon>Bacteria</taxon>
        <taxon>Pseudomonadati</taxon>
        <taxon>Pseudomonadota</taxon>
        <taxon>Betaproteobacteria</taxon>
        <taxon>Burkholderiales</taxon>
        <taxon>Burkholderiaceae</taxon>
        <taxon>Limnobacter</taxon>
    </lineage>
</organism>
<sequence>MKRKTLRFATAVALSMLLVACESQVTLYEKLSEPEANEIYSALLSRGLAPRKISNKEGYSVTVSQDESQKSFEVLREEGLPKTRTDSLGQVFKKENMISSPLEERARYLYALSQELEKTLLTIDGVISARVHVVLPDQPAPGRPLTPSSAAVFIKHRADTDFGLYVSKVRQLVFNSIPGLPTDSPDSVSVIALPSQAIVTPQQDVEWVFGVGILRQSVVLFKILLAVLCAGILLLPSVLYIYLRKPQWFLARMSEWKTALKK</sequence>
<keyword evidence="3 8" id="KW-0732">Signal</keyword>
<dbReference type="InterPro" id="IPR006182">
    <property type="entry name" value="FliF_N_dom"/>
</dbReference>
<keyword evidence="8" id="KW-1133">Transmembrane helix</keyword>
<comment type="caution">
    <text evidence="10">The sequence shown here is derived from an EMBL/GenBank/DDBJ whole genome shotgun (WGS) entry which is preliminary data.</text>
</comment>
<keyword evidence="8" id="KW-0812">Transmembrane</keyword>
<feature type="chain" id="PRO_5045007773" description="Lipoprotein" evidence="8">
    <location>
        <begin position="21"/>
        <end position="262"/>
    </location>
</feature>
<evidence type="ECO:0000313" key="10">
    <source>
        <dbReference type="EMBL" id="MCQ8895545.1"/>
    </source>
</evidence>
<accession>A0ABT1WDE6</accession>
<comment type="similarity">
    <text evidence="2 8">Belongs to the YscJ lipoprotein family.</text>
</comment>
<dbReference type="RefSeq" id="WP_256763224.1">
    <property type="nucleotide sequence ID" value="NZ_JANIGO010000001.1"/>
</dbReference>
<dbReference type="Gene3D" id="3.30.70.1530">
    <property type="entry name" value="Hypothetical protein rpa1041"/>
    <property type="match status" value="1"/>
</dbReference>
<comment type="subcellular location">
    <subcellularLocation>
        <location evidence="1">Cell outer membrane</location>
        <topology evidence="1">Lipid-anchor</topology>
    </subcellularLocation>
</comment>
<evidence type="ECO:0000256" key="6">
    <source>
        <dbReference type="ARBA" id="ARBA00023237"/>
    </source>
</evidence>
<protein>
    <recommendedName>
        <fullName evidence="8">Lipoprotein</fullName>
    </recommendedName>
</protein>
<dbReference type="PANTHER" id="PTHR30046:SF2">
    <property type="entry name" value="YOP PROTEINS TRANSLOCATION LIPOPROTEIN J"/>
    <property type="match status" value="1"/>
</dbReference>
<dbReference type="PANTHER" id="PTHR30046">
    <property type="entry name" value="FLAGELLAR M-RING PROTEIN"/>
    <property type="match status" value="1"/>
</dbReference>
<dbReference type="EMBL" id="JANIGO010000001">
    <property type="protein sequence ID" value="MCQ8895545.1"/>
    <property type="molecule type" value="Genomic_DNA"/>
</dbReference>
<dbReference type="Pfam" id="PF01514">
    <property type="entry name" value="YscJ_FliF"/>
    <property type="match status" value="1"/>
</dbReference>
<evidence type="ECO:0000256" key="2">
    <source>
        <dbReference type="ARBA" id="ARBA00009509"/>
    </source>
</evidence>
<keyword evidence="7 8" id="KW-0449">Lipoprotein</keyword>
<feature type="signal peptide" evidence="8">
    <location>
        <begin position="1"/>
        <end position="20"/>
    </location>
</feature>
<dbReference type="Proteomes" id="UP001204142">
    <property type="component" value="Unassembled WGS sequence"/>
</dbReference>
<dbReference type="InterPro" id="IPR003282">
    <property type="entry name" value="T3SS_SctJ"/>
</dbReference>
<dbReference type="PROSITE" id="PS51257">
    <property type="entry name" value="PROKAR_LIPOPROTEIN"/>
    <property type="match status" value="1"/>
</dbReference>
<dbReference type="PRINTS" id="PR01338">
    <property type="entry name" value="TYPE3OMKPROT"/>
</dbReference>
<gene>
    <name evidence="10" type="primary">sctJ</name>
    <name evidence="10" type="ORF">NQT62_03700</name>
</gene>